<evidence type="ECO:0000313" key="2">
    <source>
        <dbReference type="EMBL" id="GAD03197.1"/>
    </source>
</evidence>
<organism evidence="2 3">
    <name type="scientific">Agarivorans albus MKT 106</name>
    <dbReference type="NCBI Taxonomy" id="1331007"/>
    <lineage>
        <taxon>Bacteria</taxon>
        <taxon>Pseudomonadati</taxon>
        <taxon>Pseudomonadota</taxon>
        <taxon>Gammaproteobacteria</taxon>
        <taxon>Alteromonadales</taxon>
        <taxon>Alteromonadaceae</taxon>
        <taxon>Agarivorans</taxon>
    </lineage>
</organism>
<gene>
    <name evidence="2" type="ORF">AALB_3277</name>
</gene>
<name>R9PP82_AGAAL</name>
<dbReference type="PROSITE" id="PS51257">
    <property type="entry name" value="PROKAR_LIPOPROTEIN"/>
    <property type="match status" value="1"/>
</dbReference>
<proteinExistence type="predicted"/>
<feature type="signal peptide" evidence="1">
    <location>
        <begin position="1"/>
        <end position="22"/>
    </location>
</feature>
<dbReference type="Proteomes" id="UP000014461">
    <property type="component" value="Unassembled WGS sequence"/>
</dbReference>
<dbReference type="RefSeq" id="WP_016402964.1">
    <property type="nucleotide sequence ID" value="NZ_BARX01000024.1"/>
</dbReference>
<protein>
    <recommendedName>
        <fullName evidence="4">Lipoprotein</fullName>
    </recommendedName>
</protein>
<keyword evidence="1" id="KW-0732">Signal</keyword>
<reference evidence="2" key="1">
    <citation type="journal article" date="2013" name="Genome Announc.">
        <title>Draft Genome Sequence of Agarivorans albus Strain MKT 106T, an Agarolytic Marine Bacterium.</title>
        <authorList>
            <person name="Yasuike M."/>
            <person name="Nakamura Y."/>
            <person name="Kai W."/>
            <person name="Fujiwara A."/>
            <person name="Fukui Y."/>
            <person name="Satomi M."/>
            <person name="Sano M."/>
        </authorList>
    </citation>
    <scope>NUCLEOTIDE SEQUENCE [LARGE SCALE GENOMIC DNA]</scope>
</reference>
<sequence length="238" mass="26551">MAMIAGKTRLIATMALSSLLLACVPTIQTVYLTPQVQGKVVLFTPGESANFSPLSGIAAYYPSSPEAATLSNQQGEFLLEASSTVEASLLMPGHSLNYYPVTVETETFSYTVLAQASTKMLDLETVKLSSVVVSDELDGKQLLADSGPNALKYCNLNSVKQLRREQAVHQLLKQYYPAPEQLEQPVLGYIKDQQQQTLMWLEYVKRSCNWEDEDGYPRYRDMKDARKYFAKLETSLLN</sequence>
<dbReference type="OrthoDB" id="9837636at2"/>
<dbReference type="AlphaFoldDB" id="R9PP82"/>
<accession>R9PP82</accession>
<keyword evidence="3" id="KW-1185">Reference proteome</keyword>
<feature type="chain" id="PRO_5004478872" description="Lipoprotein" evidence="1">
    <location>
        <begin position="23"/>
        <end position="238"/>
    </location>
</feature>
<comment type="caution">
    <text evidence="2">The sequence shown here is derived from an EMBL/GenBank/DDBJ whole genome shotgun (WGS) entry which is preliminary data.</text>
</comment>
<dbReference type="EMBL" id="BARX01000024">
    <property type="protein sequence ID" value="GAD03197.1"/>
    <property type="molecule type" value="Genomic_DNA"/>
</dbReference>
<evidence type="ECO:0000256" key="1">
    <source>
        <dbReference type="SAM" id="SignalP"/>
    </source>
</evidence>
<evidence type="ECO:0000313" key="3">
    <source>
        <dbReference type="Proteomes" id="UP000014461"/>
    </source>
</evidence>
<evidence type="ECO:0008006" key="4">
    <source>
        <dbReference type="Google" id="ProtNLM"/>
    </source>
</evidence>